<feature type="domain" description="Cytosol aminopeptidase" evidence="9">
    <location>
        <begin position="173"/>
        <end position="180"/>
    </location>
</feature>
<dbReference type="PRINTS" id="PR00481">
    <property type="entry name" value="LAMNOPPTDASE"/>
</dbReference>
<evidence type="ECO:0000259" key="9">
    <source>
        <dbReference type="PROSITE" id="PS00631"/>
    </source>
</evidence>
<evidence type="ECO:0000313" key="10">
    <source>
        <dbReference type="EMBL" id="MST33508.1"/>
    </source>
</evidence>
<protein>
    <recommendedName>
        <fullName evidence="7">Probable cytosol aminopeptidase</fullName>
    </recommendedName>
    <alternativeName>
        <fullName evidence="8">Leucine aminopeptidase</fullName>
    </alternativeName>
    <alternativeName>
        <fullName evidence="5">Leucyl aminopeptidase</fullName>
    </alternativeName>
</protein>
<dbReference type="PROSITE" id="PS00631">
    <property type="entry name" value="CYTOSOL_AP"/>
    <property type="match status" value="1"/>
</dbReference>
<comment type="function">
    <text evidence="6">Presumably involved in the processing and regular turnover of intracellular proteins. Catalyzes the removal of unsubstituted N-terminal amino acids from various peptides.</text>
</comment>
<accession>A0ABW9QVP4</accession>
<evidence type="ECO:0000256" key="4">
    <source>
        <dbReference type="ARBA" id="ARBA00022801"/>
    </source>
</evidence>
<organism evidence="10 11">
    <name type="scientific">Acidiferrimicrobium australe</name>
    <dbReference type="NCBI Taxonomy" id="2664430"/>
    <lineage>
        <taxon>Bacteria</taxon>
        <taxon>Bacillati</taxon>
        <taxon>Actinomycetota</taxon>
        <taxon>Acidimicrobiia</taxon>
        <taxon>Acidimicrobiales</taxon>
        <taxon>Acidimicrobiaceae</taxon>
        <taxon>Acidiferrimicrobium</taxon>
    </lineage>
</organism>
<evidence type="ECO:0000256" key="2">
    <source>
        <dbReference type="ARBA" id="ARBA00022438"/>
    </source>
</evidence>
<gene>
    <name evidence="10" type="ORF">GHK86_12355</name>
</gene>
<sequence length="327" mass="33694">VRLGEIRARAAARARDWVNEPARSMTPTRLAGVAGELARAHGLSLEVWDEHRIEAERLGGLAGVAAGATEPPRLIRLAYEPDGATATLAFVGKGITFDSGGLSLKPPTGMMTMKDDMGGAAAVLAAVAAAAELGLAVRVVGWVAATENMPGGSATHPGDVLVARNGTSIEVLNTDAEGRLVLADALSLAAEESPDAIVDVATLTGAQVVALGKGVAAVMGTDAGLVAAVVAAGARAGEPTWELPLVDSYRKQLDSEVADVKNIGKAGEAGSIIAGLFLREFVPADRRWAHLDIAGPAWSDEDRDWYAKGGTGWAARTLLELARGWEA</sequence>
<name>A0ABW9QVP4_9ACTN</name>
<reference evidence="10 11" key="1">
    <citation type="submission" date="2019-11" db="EMBL/GenBank/DDBJ databases">
        <title>Acidiferrimicrobium australis gen. nov., sp. nov., an acidophilic and obligately heterotrophic, member of the Actinobacteria that catalyses dissimilatory oxido- reduction of iron isolated from metal-rich acidic water in Chile.</title>
        <authorList>
            <person name="Gonzalez D."/>
            <person name="Huber K."/>
            <person name="Hedrich S."/>
            <person name="Rojas-Villalobos C."/>
            <person name="Quatrini R."/>
            <person name="Dinamarca M.A."/>
            <person name="Schwarz A."/>
            <person name="Canales C."/>
            <person name="Nancucheo I."/>
        </authorList>
    </citation>
    <scope>NUCLEOTIDE SEQUENCE [LARGE SCALE GENOMIC DNA]</scope>
    <source>
        <strain evidence="10 11">USS-CCA1</strain>
    </source>
</reference>
<keyword evidence="2 10" id="KW-0031">Aminopeptidase</keyword>
<evidence type="ECO:0000313" key="11">
    <source>
        <dbReference type="Proteomes" id="UP000437736"/>
    </source>
</evidence>
<comment type="similarity">
    <text evidence="1">Belongs to the peptidase M17 family.</text>
</comment>
<dbReference type="SUPFAM" id="SSF53187">
    <property type="entry name" value="Zn-dependent exopeptidases"/>
    <property type="match status" value="1"/>
</dbReference>
<dbReference type="Pfam" id="PF00883">
    <property type="entry name" value="Peptidase_M17"/>
    <property type="match status" value="1"/>
</dbReference>
<keyword evidence="11" id="KW-1185">Reference proteome</keyword>
<evidence type="ECO:0000256" key="1">
    <source>
        <dbReference type="ARBA" id="ARBA00009528"/>
    </source>
</evidence>
<proteinExistence type="inferred from homology"/>
<comment type="caution">
    <text evidence="10">The sequence shown here is derived from an EMBL/GenBank/DDBJ whole genome shotgun (WGS) entry which is preliminary data.</text>
</comment>
<feature type="non-terminal residue" evidence="10">
    <location>
        <position position="1"/>
    </location>
</feature>
<dbReference type="EMBL" id="WJHE01000618">
    <property type="protein sequence ID" value="MST33508.1"/>
    <property type="molecule type" value="Genomic_DNA"/>
</dbReference>
<dbReference type="NCBIfam" id="NF002073">
    <property type="entry name" value="PRK00913.1-2"/>
    <property type="match status" value="1"/>
</dbReference>
<evidence type="ECO:0000256" key="8">
    <source>
        <dbReference type="ARBA" id="ARBA00050061"/>
    </source>
</evidence>
<evidence type="ECO:0000256" key="6">
    <source>
        <dbReference type="ARBA" id="ARBA00049972"/>
    </source>
</evidence>
<evidence type="ECO:0000256" key="5">
    <source>
        <dbReference type="ARBA" id="ARBA00033172"/>
    </source>
</evidence>
<dbReference type="InterPro" id="IPR011356">
    <property type="entry name" value="Leucine_aapep/pepB"/>
</dbReference>
<evidence type="ECO:0000256" key="3">
    <source>
        <dbReference type="ARBA" id="ARBA00022670"/>
    </source>
</evidence>
<dbReference type="Proteomes" id="UP000437736">
    <property type="component" value="Unassembled WGS sequence"/>
</dbReference>
<keyword evidence="3" id="KW-0645">Protease</keyword>
<dbReference type="CDD" id="cd00433">
    <property type="entry name" value="Peptidase_M17"/>
    <property type="match status" value="1"/>
</dbReference>
<dbReference type="Gene3D" id="3.40.630.10">
    <property type="entry name" value="Zn peptidases"/>
    <property type="match status" value="1"/>
</dbReference>
<dbReference type="GO" id="GO:0004177">
    <property type="term" value="F:aminopeptidase activity"/>
    <property type="evidence" value="ECO:0007669"/>
    <property type="project" value="UniProtKB-KW"/>
</dbReference>
<dbReference type="PANTHER" id="PTHR11963">
    <property type="entry name" value="LEUCINE AMINOPEPTIDASE-RELATED"/>
    <property type="match status" value="1"/>
</dbReference>
<keyword evidence="4 10" id="KW-0378">Hydrolase</keyword>
<dbReference type="InterPro" id="IPR000819">
    <property type="entry name" value="Peptidase_M17_C"/>
</dbReference>
<dbReference type="PANTHER" id="PTHR11963:SF23">
    <property type="entry name" value="CYTOSOL AMINOPEPTIDASE"/>
    <property type="match status" value="1"/>
</dbReference>
<evidence type="ECO:0000256" key="7">
    <source>
        <dbReference type="ARBA" id="ARBA00050021"/>
    </source>
</evidence>